<sequence>MNLAAVVTKLTKQNIALQVKLERLKKQPNHALLEGNQLEAATQHTDLTWVGSSLQTHVHGEEESKRRRLRSLVRKIWFQHALQSCKAFVLWKERTTFRPPPTASPEPVAKAVTLVVNPSPLRRRASSAQITSVVQPHYLPKALKSRPSTSTNVVHQSSQTCHPMPTSTLVLPASHVPTRSPAPRIPWSSSTACIPSASTPNVLKATSMSFDSTTHPPPTCLPAHLHKPRTLAHGLSMPLIPPLIPPEPSSGRRIQVTIVTTPVAPTSRLSQHPGGPQPKTPPALPKAIALRRPSRRHTFPTTPLDL</sequence>
<dbReference type="GeneID" id="20805676"/>
<evidence type="ECO:0000256" key="1">
    <source>
        <dbReference type="SAM" id="MobiDB-lite"/>
    </source>
</evidence>
<dbReference type="EMBL" id="KI913119">
    <property type="protein sequence ID" value="ETV84485.1"/>
    <property type="molecule type" value="Genomic_DNA"/>
</dbReference>
<evidence type="ECO:0000313" key="2">
    <source>
        <dbReference type="EMBL" id="ETV84485.1"/>
    </source>
</evidence>
<proteinExistence type="predicted"/>
<dbReference type="VEuPathDB" id="FungiDB:H257_03680"/>
<feature type="region of interest" description="Disordered" evidence="1">
    <location>
        <begin position="262"/>
        <end position="306"/>
    </location>
</feature>
<dbReference type="RefSeq" id="XP_009826177.1">
    <property type="nucleotide sequence ID" value="XM_009827875.1"/>
</dbReference>
<accession>W4GXM9</accession>
<reference evidence="2" key="1">
    <citation type="submission" date="2013-12" db="EMBL/GenBank/DDBJ databases">
        <title>The Genome Sequence of Aphanomyces astaci APO3.</title>
        <authorList>
            <consortium name="The Broad Institute Genomics Platform"/>
            <person name="Russ C."/>
            <person name="Tyler B."/>
            <person name="van West P."/>
            <person name="Dieguez-Uribeondo J."/>
            <person name="Young S.K."/>
            <person name="Zeng Q."/>
            <person name="Gargeya S."/>
            <person name="Fitzgerald M."/>
            <person name="Abouelleil A."/>
            <person name="Alvarado L."/>
            <person name="Chapman S.B."/>
            <person name="Gainer-Dewar J."/>
            <person name="Goldberg J."/>
            <person name="Griggs A."/>
            <person name="Gujja S."/>
            <person name="Hansen M."/>
            <person name="Howarth C."/>
            <person name="Imamovic A."/>
            <person name="Ireland A."/>
            <person name="Larimer J."/>
            <person name="McCowan C."/>
            <person name="Murphy C."/>
            <person name="Pearson M."/>
            <person name="Poon T.W."/>
            <person name="Priest M."/>
            <person name="Roberts A."/>
            <person name="Saif S."/>
            <person name="Shea T."/>
            <person name="Sykes S."/>
            <person name="Wortman J."/>
            <person name="Nusbaum C."/>
            <person name="Birren B."/>
        </authorList>
    </citation>
    <scope>NUCLEOTIDE SEQUENCE [LARGE SCALE GENOMIC DNA]</scope>
    <source>
        <strain evidence="2">APO3</strain>
    </source>
</reference>
<protein>
    <submittedName>
        <fullName evidence="2">Uncharacterized protein</fullName>
    </submittedName>
</protein>
<gene>
    <name evidence="2" type="ORF">H257_03680</name>
</gene>
<dbReference type="OrthoDB" id="10665263at2759"/>
<organism evidence="2">
    <name type="scientific">Aphanomyces astaci</name>
    <name type="common">Crayfish plague agent</name>
    <dbReference type="NCBI Taxonomy" id="112090"/>
    <lineage>
        <taxon>Eukaryota</taxon>
        <taxon>Sar</taxon>
        <taxon>Stramenopiles</taxon>
        <taxon>Oomycota</taxon>
        <taxon>Saprolegniomycetes</taxon>
        <taxon>Saprolegniales</taxon>
        <taxon>Verrucalvaceae</taxon>
        <taxon>Aphanomyces</taxon>
    </lineage>
</organism>
<name>W4GXM9_APHAT</name>
<dbReference type="AlphaFoldDB" id="W4GXM9"/>
<feature type="compositionally biased region" description="Pro residues" evidence="1">
    <location>
        <begin position="275"/>
        <end position="284"/>
    </location>
</feature>